<dbReference type="RefSeq" id="WP_000255647.1">
    <property type="nucleotide sequence ID" value="NZ_CAXKTU010000006.1"/>
</dbReference>
<dbReference type="Proteomes" id="UP000311381">
    <property type="component" value="Unassembled WGS sequence"/>
</dbReference>
<dbReference type="EMBL" id="LK020699">
    <property type="protein sequence ID" value="CDQ30455.1"/>
    <property type="molecule type" value="Genomic_DNA"/>
</dbReference>
<accession>A0A098APL0</accession>
<dbReference type="EMBL" id="UHFW01000006">
    <property type="protein sequence ID" value="SUN83488.1"/>
    <property type="molecule type" value="Genomic_DNA"/>
</dbReference>
<reference evidence="1" key="1">
    <citation type="submission" date="2014-04" db="EMBL/GenBank/DDBJ databases">
        <authorList>
            <person name="Croucher N."/>
        </authorList>
    </citation>
    <scope>NUCLEOTIDE SEQUENCE</scope>
    <source>
        <strain evidence="1">NFPTS</strain>
    </source>
</reference>
<protein>
    <submittedName>
        <fullName evidence="1">Putative phage-related chromosomal island protein</fullName>
    </submittedName>
</protein>
<dbReference type="Proteomes" id="UP000254854">
    <property type="component" value="Unassembled WGS sequence"/>
</dbReference>
<evidence type="ECO:0000313" key="3">
    <source>
        <dbReference type="EMBL" id="SUN83488.1"/>
    </source>
</evidence>
<gene>
    <name evidence="2" type="ORF">ERS021383_01915</name>
    <name evidence="3" type="ORF">NCTC13734_00100</name>
    <name evidence="4" type="ORF">SAMEA2627268_01735</name>
    <name evidence="5" type="ORF">SAMEA2696453_01590</name>
</gene>
<evidence type="ECO:0000313" key="1">
    <source>
        <dbReference type="EMBL" id="CDQ30455.1"/>
    </source>
</evidence>
<evidence type="ECO:0000313" key="2">
    <source>
        <dbReference type="EMBL" id="CJA56553.1"/>
    </source>
</evidence>
<reference evidence="3 7" key="4">
    <citation type="submission" date="2018-06" db="EMBL/GenBank/DDBJ databases">
        <authorList>
            <consortium name="Pathogen Informatics"/>
            <person name="Doyle S."/>
        </authorList>
    </citation>
    <scope>NUCLEOTIDE SEQUENCE [LARGE SCALE GENOMIC DNA]</scope>
    <source>
        <strain evidence="3 7">NCTC13734</strain>
    </source>
</reference>
<evidence type="ECO:0000313" key="9">
    <source>
        <dbReference type="Proteomes" id="UP000312530"/>
    </source>
</evidence>
<dbReference type="AlphaFoldDB" id="A0A098APL0"/>
<dbReference type="Proteomes" id="UP000043005">
    <property type="component" value="Unassembled WGS sequence"/>
</dbReference>
<reference evidence="1" key="2">
    <citation type="submission" date="2014-10" db="EMBL/GenBank/DDBJ databases">
        <title>Contrasting mechanisms driving short-term and long-term diversification of pneumococci.</title>
        <authorList>
            <person name="Croucher N.J."/>
            <person name="Coupland P.C."/>
            <person name="Stevenson A.E."/>
            <person name="Callendrello A."/>
            <person name="Bentley S.D."/>
            <person name="Hanage W.P."/>
        </authorList>
    </citation>
    <scope>NUCLEOTIDE SEQUENCE</scope>
    <source>
        <strain evidence="1">NFPTS</strain>
    </source>
</reference>
<name>A0A098APL0_STREE</name>
<evidence type="ECO:0000313" key="4">
    <source>
        <dbReference type="EMBL" id="VMC99674.1"/>
    </source>
</evidence>
<dbReference type="Proteomes" id="UP000312530">
    <property type="component" value="Unassembled WGS sequence"/>
</dbReference>
<organism evidence="1">
    <name type="scientific">Streptococcus pneumoniae</name>
    <dbReference type="NCBI Taxonomy" id="1313"/>
    <lineage>
        <taxon>Bacteria</taxon>
        <taxon>Bacillati</taxon>
        <taxon>Bacillota</taxon>
        <taxon>Bacilli</taxon>
        <taxon>Lactobacillales</taxon>
        <taxon>Streptococcaceae</taxon>
        <taxon>Streptococcus</taxon>
    </lineage>
</organism>
<reference evidence="8 9" key="5">
    <citation type="submission" date="2019-04" db="EMBL/GenBank/DDBJ databases">
        <authorList>
            <consortium name="Pathogen Informatics"/>
        </authorList>
    </citation>
    <scope>NUCLEOTIDE SEQUENCE [LARGE SCALE GENOMIC DNA]</scope>
    <source>
        <strain evidence="8 9">GPSC47</strain>
    </source>
</reference>
<sequence length="152" mass="17699">MVTDIEQARKNYMADYTPVDLTDAHKLLELAEKLQNEDISINTYELYKHPEAREKLFWQIAEATYMLLEDTGELQGATPTDEHLKTFVDYLEEKFNNIIKKLIAGTDVAKLQGFLEAVEKDNPHLTKQQKGQLLKDTVVTELFKLWIKRRSK</sequence>
<reference evidence="2 6" key="3">
    <citation type="submission" date="2015-03" db="EMBL/GenBank/DDBJ databases">
        <authorList>
            <consortium name="Pathogen Informatics"/>
            <person name="Murphy D."/>
        </authorList>
    </citation>
    <scope>NUCLEOTIDE SEQUENCE [LARGE SCALE GENOMIC DNA]</scope>
    <source>
        <strain evidence="2 6">SMRU1873</strain>
    </source>
</reference>
<dbReference type="EMBL" id="CAAQRO010000013">
    <property type="protein sequence ID" value="VMC99674.1"/>
    <property type="molecule type" value="Genomic_DNA"/>
</dbReference>
<evidence type="ECO:0000313" key="6">
    <source>
        <dbReference type="Proteomes" id="UP000043005"/>
    </source>
</evidence>
<evidence type="ECO:0000313" key="8">
    <source>
        <dbReference type="Proteomes" id="UP000311381"/>
    </source>
</evidence>
<evidence type="ECO:0000313" key="5">
    <source>
        <dbReference type="EMBL" id="VOG83199.1"/>
    </source>
</evidence>
<dbReference type="EMBL" id="CAAULE010000014">
    <property type="protein sequence ID" value="VOG83199.1"/>
    <property type="molecule type" value="Genomic_DNA"/>
</dbReference>
<dbReference type="EMBL" id="CKTV01000041">
    <property type="protein sequence ID" value="CJA56553.1"/>
    <property type="molecule type" value="Genomic_DNA"/>
</dbReference>
<proteinExistence type="predicted"/>
<evidence type="ECO:0000313" key="7">
    <source>
        <dbReference type="Proteomes" id="UP000254854"/>
    </source>
</evidence>